<dbReference type="Pfam" id="PF01121">
    <property type="entry name" value="CoaE"/>
    <property type="match status" value="1"/>
</dbReference>
<dbReference type="EMBL" id="GU474935">
    <property type="protein sequence ID" value="ADI19916.1"/>
    <property type="molecule type" value="Genomic_DNA"/>
</dbReference>
<dbReference type="InterPro" id="IPR027417">
    <property type="entry name" value="P-loop_NTPase"/>
</dbReference>
<dbReference type="PROSITE" id="PS51219">
    <property type="entry name" value="DPCK"/>
    <property type="match status" value="1"/>
</dbReference>
<dbReference type="SUPFAM" id="SSF52540">
    <property type="entry name" value="P-loop containing nucleoside triphosphate hydrolases"/>
    <property type="match status" value="1"/>
</dbReference>
<evidence type="ECO:0000256" key="3">
    <source>
        <dbReference type="HAMAP-Rule" id="MF_00376"/>
    </source>
</evidence>
<protein>
    <recommendedName>
        <fullName evidence="3 4">Dephospho-CoA kinase</fullName>
        <ecNumber evidence="3 4">2.7.1.24</ecNumber>
    </recommendedName>
    <alternativeName>
        <fullName evidence="3">Dephosphocoenzyme A kinase</fullName>
    </alternativeName>
</protein>
<dbReference type="Gene3D" id="3.40.50.300">
    <property type="entry name" value="P-loop containing nucleotide triphosphate hydrolases"/>
    <property type="match status" value="1"/>
</dbReference>
<accession>A9QP66</accession>
<gene>
    <name evidence="3" type="primary">coaE</name>
    <name evidence="5" type="ORF">MBMO_EB00055B11g023</name>
</gene>
<dbReference type="UniPathway" id="UPA00241">
    <property type="reaction ID" value="UER00356"/>
</dbReference>
<keyword evidence="3" id="KW-0173">Coenzyme A biosynthesis</keyword>
<reference evidence="5" key="1">
    <citation type="journal article" date="2008" name="Environ. Microbiol.">
        <title>Design and testing of 'genome-proxy' microarrays to profile marine microbial communities.</title>
        <authorList>
            <person name="Rich V.I."/>
            <person name="Konstantinidis K."/>
            <person name="DeLong E.F."/>
        </authorList>
    </citation>
    <scope>NUCLEOTIDE SEQUENCE</scope>
</reference>
<keyword evidence="3" id="KW-0963">Cytoplasm</keyword>
<evidence type="ECO:0000256" key="4">
    <source>
        <dbReference type="NCBIfam" id="TIGR00152"/>
    </source>
</evidence>
<comment type="catalytic activity">
    <reaction evidence="3">
        <text>3'-dephospho-CoA + ATP = ADP + CoA + H(+)</text>
        <dbReference type="Rhea" id="RHEA:18245"/>
        <dbReference type="ChEBI" id="CHEBI:15378"/>
        <dbReference type="ChEBI" id="CHEBI:30616"/>
        <dbReference type="ChEBI" id="CHEBI:57287"/>
        <dbReference type="ChEBI" id="CHEBI:57328"/>
        <dbReference type="ChEBI" id="CHEBI:456216"/>
        <dbReference type="EC" id="2.7.1.24"/>
    </reaction>
</comment>
<dbReference type="PANTHER" id="PTHR10695:SF46">
    <property type="entry name" value="BIFUNCTIONAL COENZYME A SYNTHASE-RELATED"/>
    <property type="match status" value="1"/>
</dbReference>
<proteinExistence type="inferred from homology"/>
<reference evidence="6" key="2">
    <citation type="journal article" date="2011" name="Environ. Microbiol.">
        <title>Time-series analyses of Monterey Bay coastal microbial picoplankton using a 'genome proxy' microarray.</title>
        <authorList>
            <person name="Rich V.I."/>
            <person name="Pham V.D."/>
            <person name="Eppley J."/>
            <person name="Shi Y."/>
            <person name="DeLong E.F."/>
        </authorList>
    </citation>
    <scope>NUCLEOTIDE SEQUENCE</scope>
</reference>
<keyword evidence="3" id="KW-0418">Kinase</keyword>
<comment type="subcellular location">
    <subcellularLocation>
        <location evidence="3">Cytoplasm</location>
    </subcellularLocation>
</comment>
<dbReference type="EC" id="2.7.1.24" evidence="3 4"/>
<evidence type="ECO:0000313" key="5">
    <source>
        <dbReference type="EMBL" id="ABX59234.1"/>
    </source>
</evidence>
<keyword evidence="2 3" id="KW-0067">ATP-binding</keyword>
<comment type="similarity">
    <text evidence="3">Belongs to the CoaE family.</text>
</comment>
<dbReference type="GO" id="GO:0005737">
    <property type="term" value="C:cytoplasm"/>
    <property type="evidence" value="ECO:0007669"/>
    <property type="project" value="UniProtKB-SubCell"/>
</dbReference>
<evidence type="ECO:0000256" key="2">
    <source>
        <dbReference type="ARBA" id="ARBA00022840"/>
    </source>
</evidence>
<evidence type="ECO:0000256" key="1">
    <source>
        <dbReference type="ARBA" id="ARBA00022741"/>
    </source>
</evidence>
<dbReference type="GO" id="GO:0004140">
    <property type="term" value="F:dephospho-CoA kinase activity"/>
    <property type="evidence" value="ECO:0007669"/>
    <property type="project" value="UniProtKB-UniRule"/>
</dbReference>
<comment type="function">
    <text evidence="3">Catalyzes the phosphorylation of the 3'-hydroxyl group of dephosphocoenzyme A to form coenzyme A.</text>
</comment>
<dbReference type="EMBL" id="EU221239">
    <property type="protein sequence ID" value="ABX59234.1"/>
    <property type="molecule type" value="Genomic_DNA"/>
</dbReference>
<dbReference type="GO" id="GO:0015937">
    <property type="term" value="P:coenzyme A biosynthetic process"/>
    <property type="evidence" value="ECO:0007669"/>
    <property type="project" value="UniProtKB-UniRule"/>
</dbReference>
<dbReference type="NCBIfam" id="TIGR00152">
    <property type="entry name" value="dephospho-CoA kinase"/>
    <property type="match status" value="1"/>
</dbReference>
<dbReference type="AlphaFoldDB" id="A9QP66"/>
<sequence>MIKTFILGLTGSIGMGKTTTAEMFRDLSIAVWDADAAVHELYTSDRSTIEKIYDILPECVTSAGVDRNLLKNELLSNKDLFSKIENIVHPAIKEHRSAFIEACNISNQKLAVVDIPLLYETKADQWLDAVLVVSIDEETQRKRVMSRNDMNEKTFDLILSKQLPDKIKRDRADYIIETNSIVYVQEQVQSLVKKILGNL</sequence>
<feature type="binding site" evidence="3">
    <location>
        <begin position="14"/>
        <end position="19"/>
    </location>
    <ligand>
        <name>ATP</name>
        <dbReference type="ChEBI" id="CHEBI:30616"/>
    </ligand>
</feature>
<dbReference type="CDD" id="cd02022">
    <property type="entry name" value="DPCK"/>
    <property type="match status" value="1"/>
</dbReference>
<dbReference type="GO" id="GO:0005524">
    <property type="term" value="F:ATP binding"/>
    <property type="evidence" value="ECO:0007669"/>
    <property type="project" value="UniProtKB-UniRule"/>
</dbReference>
<evidence type="ECO:0000313" key="6">
    <source>
        <dbReference type="EMBL" id="ADI19916.1"/>
    </source>
</evidence>
<dbReference type="InterPro" id="IPR001977">
    <property type="entry name" value="Depp_CoAkinase"/>
</dbReference>
<comment type="pathway">
    <text evidence="3">Cofactor biosynthesis; coenzyme A biosynthesis; CoA from (R)-pantothenate: step 5/5.</text>
</comment>
<name>A9QP66_9BACT</name>
<organism evidence="5">
    <name type="scientific">uncultured marine bacterium EB000_55B11</name>
    <dbReference type="NCBI Taxonomy" id="480665"/>
    <lineage>
        <taxon>Bacteria</taxon>
        <taxon>environmental samples</taxon>
    </lineage>
</organism>
<keyword evidence="3" id="KW-0808">Transferase</keyword>
<dbReference type="HAMAP" id="MF_00376">
    <property type="entry name" value="Dephospho_CoA_kinase"/>
    <property type="match status" value="1"/>
</dbReference>
<dbReference type="PANTHER" id="PTHR10695">
    <property type="entry name" value="DEPHOSPHO-COA KINASE-RELATED"/>
    <property type="match status" value="1"/>
</dbReference>
<keyword evidence="1 3" id="KW-0547">Nucleotide-binding</keyword>